<dbReference type="AlphaFoldDB" id="A0AAN7BNA6"/>
<dbReference type="EMBL" id="MU865348">
    <property type="protein sequence ID" value="KAK4226432.1"/>
    <property type="molecule type" value="Genomic_DNA"/>
</dbReference>
<evidence type="ECO:0000256" key="2">
    <source>
        <dbReference type="SAM" id="SignalP"/>
    </source>
</evidence>
<name>A0AAN7BNA6_9PEZI</name>
<evidence type="ECO:0000313" key="3">
    <source>
        <dbReference type="EMBL" id="KAK4226432.1"/>
    </source>
</evidence>
<accession>A0AAN7BNA6</accession>
<proteinExistence type="predicted"/>
<dbReference type="Proteomes" id="UP001301958">
    <property type="component" value="Unassembled WGS sequence"/>
</dbReference>
<feature type="signal peptide" evidence="2">
    <location>
        <begin position="1"/>
        <end position="22"/>
    </location>
</feature>
<feature type="chain" id="PRO_5042871123" evidence="2">
    <location>
        <begin position="23"/>
        <end position="98"/>
    </location>
</feature>
<gene>
    <name evidence="3" type="ORF">QBC38DRAFT_231089</name>
</gene>
<protein>
    <submittedName>
        <fullName evidence="3">Uncharacterized protein</fullName>
    </submittedName>
</protein>
<keyword evidence="4" id="KW-1185">Reference proteome</keyword>
<comment type="caution">
    <text evidence="3">The sequence shown here is derived from an EMBL/GenBank/DDBJ whole genome shotgun (WGS) entry which is preliminary data.</text>
</comment>
<reference evidence="3" key="2">
    <citation type="submission" date="2023-05" db="EMBL/GenBank/DDBJ databases">
        <authorList>
            <consortium name="Lawrence Berkeley National Laboratory"/>
            <person name="Steindorff A."/>
            <person name="Hensen N."/>
            <person name="Bonometti L."/>
            <person name="Westerberg I."/>
            <person name="Brannstrom I.O."/>
            <person name="Guillou S."/>
            <person name="Cros-Aarteil S."/>
            <person name="Calhoun S."/>
            <person name="Haridas S."/>
            <person name="Kuo A."/>
            <person name="Mondo S."/>
            <person name="Pangilinan J."/>
            <person name="Riley R."/>
            <person name="Labutti K."/>
            <person name="Andreopoulos B."/>
            <person name="Lipzen A."/>
            <person name="Chen C."/>
            <person name="Yanf M."/>
            <person name="Daum C."/>
            <person name="Ng V."/>
            <person name="Clum A."/>
            <person name="Ohm R."/>
            <person name="Martin F."/>
            <person name="Silar P."/>
            <person name="Natvig D."/>
            <person name="Lalanne C."/>
            <person name="Gautier V."/>
            <person name="Ament-Velasquez S.L."/>
            <person name="Kruys A."/>
            <person name="Hutchinson M.I."/>
            <person name="Powell A.J."/>
            <person name="Barry K."/>
            <person name="Miller A.N."/>
            <person name="Grigoriev I.V."/>
            <person name="Debuchy R."/>
            <person name="Gladieux P."/>
            <person name="Thoren M.H."/>
            <person name="Johannesson H."/>
        </authorList>
    </citation>
    <scope>NUCLEOTIDE SEQUENCE</scope>
    <source>
        <strain evidence="3">CBS 990.96</strain>
    </source>
</reference>
<sequence length="98" mass="10840">MARELYSLFILALAAEIKEVRGKTTKTDTRKWANTFFDALAEEAVKARLAVDLDDALTLVIPAFARYNLLPKEYSSETEEEEDDTARSTGATGVGIQP</sequence>
<reference evidence="3" key="1">
    <citation type="journal article" date="2023" name="Mol. Phylogenet. Evol.">
        <title>Genome-scale phylogeny and comparative genomics of the fungal order Sordariales.</title>
        <authorList>
            <person name="Hensen N."/>
            <person name="Bonometti L."/>
            <person name="Westerberg I."/>
            <person name="Brannstrom I.O."/>
            <person name="Guillou S."/>
            <person name="Cros-Aarteil S."/>
            <person name="Calhoun S."/>
            <person name="Haridas S."/>
            <person name="Kuo A."/>
            <person name="Mondo S."/>
            <person name="Pangilinan J."/>
            <person name="Riley R."/>
            <person name="LaButti K."/>
            <person name="Andreopoulos B."/>
            <person name="Lipzen A."/>
            <person name="Chen C."/>
            <person name="Yan M."/>
            <person name="Daum C."/>
            <person name="Ng V."/>
            <person name="Clum A."/>
            <person name="Steindorff A."/>
            <person name="Ohm R.A."/>
            <person name="Martin F."/>
            <person name="Silar P."/>
            <person name="Natvig D.O."/>
            <person name="Lalanne C."/>
            <person name="Gautier V."/>
            <person name="Ament-Velasquez S.L."/>
            <person name="Kruys A."/>
            <person name="Hutchinson M.I."/>
            <person name="Powell A.J."/>
            <person name="Barry K."/>
            <person name="Miller A.N."/>
            <person name="Grigoriev I.V."/>
            <person name="Debuchy R."/>
            <person name="Gladieux P."/>
            <person name="Hiltunen Thoren M."/>
            <person name="Johannesson H."/>
        </authorList>
    </citation>
    <scope>NUCLEOTIDE SEQUENCE</scope>
    <source>
        <strain evidence="3">CBS 990.96</strain>
    </source>
</reference>
<feature type="region of interest" description="Disordered" evidence="1">
    <location>
        <begin position="75"/>
        <end position="98"/>
    </location>
</feature>
<keyword evidence="2" id="KW-0732">Signal</keyword>
<evidence type="ECO:0000256" key="1">
    <source>
        <dbReference type="SAM" id="MobiDB-lite"/>
    </source>
</evidence>
<evidence type="ECO:0000313" key="4">
    <source>
        <dbReference type="Proteomes" id="UP001301958"/>
    </source>
</evidence>
<organism evidence="3 4">
    <name type="scientific">Podospora fimiseda</name>
    <dbReference type="NCBI Taxonomy" id="252190"/>
    <lineage>
        <taxon>Eukaryota</taxon>
        <taxon>Fungi</taxon>
        <taxon>Dikarya</taxon>
        <taxon>Ascomycota</taxon>
        <taxon>Pezizomycotina</taxon>
        <taxon>Sordariomycetes</taxon>
        <taxon>Sordariomycetidae</taxon>
        <taxon>Sordariales</taxon>
        <taxon>Podosporaceae</taxon>
        <taxon>Podospora</taxon>
    </lineage>
</organism>